<gene>
    <name evidence="13" type="ORF">A3F25_01700</name>
</gene>
<evidence type="ECO:0000313" key="14">
    <source>
        <dbReference type="Proteomes" id="UP000177478"/>
    </source>
</evidence>
<dbReference type="SUPFAM" id="SSF56553">
    <property type="entry name" value="Insert subdomain of RNA polymerase alpha subunit"/>
    <property type="match status" value="1"/>
</dbReference>
<proteinExistence type="inferred from homology"/>
<dbReference type="GO" id="GO:0003899">
    <property type="term" value="F:DNA-directed RNA polymerase activity"/>
    <property type="evidence" value="ECO:0007669"/>
    <property type="project" value="UniProtKB-EC"/>
</dbReference>
<feature type="compositionally biased region" description="Acidic residues" evidence="11">
    <location>
        <begin position="234"/>
        <end position="246"/>
    </location>
</feature>
<dbReference type="NCBIfam" id="NF003519">
    <property type="entry name" value="PRK05182.2-5"/>
    <property type="match status" value="1"/>
</dbReference>
<dbReference type="AlphaFoldDB" id="A0A1F8G3X7"/>
<dbReference type="EC" id="2.7.7.6" evidence="2"/>
<keyword evidence="7" id="KW-0804">Transcription</keyword>
<dbReference type="STRING" id="1802689.A3F25_01700"/>
<evidence type="ECO:0000256" key="4">
    <source>
        <dbReference type="ARBA" id="ARBA00022478"/>
    </source>
</evidence>
<evidence type="ECO:0000313" key="13">
    <source>
        <dbReference type="EMBL" id="OGN20033.1"/>
    </source>
</evidence>
<evidence type="ECO:0000256" key="7">
    <source>
        <dbReference type="ARBA" id="ARBA00023163"/>
    </source>
</evidence>
<dbReference type="GO" id="GO:0006351">
    <property type="term" value="P:DNA-templated transcription"/>
    <property type="evidence" value="ECO:0007669"/>
    <property type="project" value="InterPro"/>
</dbReference>
<dbReference type="GO" id="GO:0046983">
    <property type="term" value="F:protein dimerization activity"/>
    <property type="evidence" value="ECO:0007669"/>
    <property type="project" value="InterPro"/>
</dbReference>
<evidence type="ECO:0000256" key="2">
    <source>
        <dbReference type="ARBA" id="ARBA00012418"/>
    </source>
</evidence>
<comment type="similarity">
    <text evidence="1">Belongs to the RNA polymerase alpha chain family.</text>
</comment>
<evidence type="ECO:0000256" key="9">
    <source>
        <dbReference type="ARBA" id="ARBA00033070"/>
    </source>
</evidence>
<name>A0A1F8G3X7_9BACT</name>
<evidence type="ECO:0000256" key="11">
    <source>
        <dbReference type="SAM" id="MobiDB-lite"/>
    </source>
</evidence>
<dbReference type="SUPFAM" id="SSF55257">
    <property type="entry name" value="RBP11-like subunits of RNA polymerase"/>
    <property type="match status" value="1"/>
</dbReference>
<dbReference type="NCBIfam" id="TIGR02027">
    <property type="entry name" value="rpoA"/>
    <property type="match status" value="1"/>
</dbReference>
<keyword evidence="6" id="KW-0548">Nucleotidyltransferase</keyword>
<reference evidence="13 14" key="1">
    <citation type="journal article" date="2016" name="Nat. Commun.">
        <title>Thousands of microbial genomes shed light on interconnected biogeochemical processes in an aquifer system.</title>
        <authorList>
            <person name="Anantharaman K."/>
            <person name="Brown C.T."/>
            <person name="Hug L.A."/>
            <person name="Sharon I."/>
            <person name="Castelle C.J."/>
            <person name="Probst A.J."/>
            <person name="Thomas B.C."/>
            <person name="Singh A."/>
            <person name="Wilkins M.J."/>
            <person name="Karaoz U."/>
            <person name="Brodie E.L."/>
            <person name="Williams K.H."/>
            <person name="Hubbard S.S."/>
            <person name="Banfield J.F."/>
        </authorList>
    </citation>
    <scope>NUCLEOTIDE SEQUENCE [LARGE SCALE GENOMIC DNA]</scope>
</reference>
<dbReference type="InterPro" id="IPR011263">
    <property type="entry name" value="DNA-dir_RNA_pol_RpoA/D/Rpb3"/>
</dbReference>
<dbReference type="GO" id="GO:0000428">
    <property type="term" value="C:DNA-directed RNA polymerase complex"/>
    <property type="evidence" value="ECO:0007669"/>
    <property type="project" value="UniProtKB-KW"/>
</dbReference>
<dbReference type="Proteomes" id="UP000177478">
    <property type="component" value="Unassembled WGS sequence"/>
</dbReference>
<dbReference type="InterPro" id="IPR036603">
    <property type="entry name" value="RBP11-like"/>
</dbReference>
<protein>
    <recommendedName>
        <fullName evidence="3">DNA-directed RNA polymerase subunit alpha</fullName>
        <ecNumber evidence="2">2.7.7.6</ecNumber>
    </recommendedName>
    <alternativeName>
        <fullName evidence="9">RNA polymerase subunit alpha</fullName>
    </alternativeName>
    <alternativeName>
        <fullName evidence="8">Transcriptase subunit alpha</fullName>
    </alternativeName>
</protein>
<evidence type="ECO:0000256" key="10">
    <source>
        <dbReference type="ARBA" id="ARBA00048552"/>
    </source>
</evidence>
<dbReference type="InterPro" id="IPR011773">
    <property type="entry name" value="DNA-dir_RpoA"/>
</dbReference>
<dbReference type="Gene3D" id="3.30.1360.10">
    <property type="entry name" value="RNA polymerase, RBP11-like subunit"/>
    <property type="match status" value="1"/>
</dbReference>
<dbReference type="GO" id="GO:0003677">
    <property type="term" value="F:DNA binding"/>
    <property type="evidence" value="ECO:0007669"/>
    <property type="project" value="InterPro"/>
</dbReference>
<keyword evidence="4 13" id="KW-0240">DNA-directed RNA polymerase</keyword>
<accession>A0A1F8G3X7</accession>
<evidence type="ECO:0000256" key="1">
    <source>
        <dbReference type="ARBA" id="ARBA00007123"/>
    </source>
</evidence>
<dbReference type="CDD" id="cd06928">
    <property type="entry name" value="RNAP_alpha_NTD"/>
    <property type="match status" value="1"/>
</dbReference>
<sequence length="259" mass="28568">MIQLPEEVKIISENDHQLNFALTPLHPGYGVTIGNALRRVLLSSIGGAAITTVKIKDVSHEFSVIPGVLEDVIQIILNVKRLRLKMFTDDPVILTINASGAKTITGKDIKAPSNIEIISKDQHIATITDKKTTLEIELTAERGIGYMPVEQRQKEKISVGTIAVDAIFSPITNVNFAVENIRVGQRTDYNKLVMDISTDGTIAPREALLKAVELLNDNFRVLSDAFVGEKTDESIDEEESELVDENNEAKPKLKAKKKK</sequence>
<dbReference type="Gene3D" id="2.170.120.12">
    <property type="entry name" value="DNA-directed RNA polymerase, insert domain"/>
    <property type="match status" value="1"/>
</dbReference>
<dbReference type="InterPro" id="IPR011262">
    <property type="entry name" value="DNA-dir_RNA_pol_insert"/>
</dbReference>
<comment type="catalytic activity">
    <reaction evidence="10">
        <text>RNA(n) + a ribonucleoside 5'-triphosphate = RNA(n+1) + diphosphate</text>
        <dbReference type="Rhea" id="RHEA:21248"/>
        <dbReference type="Rhea" id="RHEA-COMP:14527"/>
        <dbReference type="Rhea" id="RHEA-COMP:17342"/>
        <dbReference type="ChEBI" id="CHEBI:33019"/>
        <dbReference type="ChEBI" id="CHEBI:61557"/>
        <dbReference type="ChEBI" id="CHEBI:140395"/>
        <dbReference type="EC" id="2.7.7.6"/>
    </reaction>
</comment>
<dbReference type="SMART" id="SM00662">
    <property type="entry name" value="RPOLD"/>
    <property type="match status" value="1"/>
</dbReference>
<dbReference type="EMBL" id="MGKD01000009">
    <property type="protein sequence ID" value="OGN20033.1"/>
    <property type="molecule type" value="Genomic_DNA"/>
</dbReference>
<dbReference type="InterPro" id="IPR036643">
    <property type="entry name" value="RNApol_insert_sf"/>
</dbReference>
<dbReference type="Pfam" id="PF01193">
    <property type="entry name" value="RNA_pol_L"/>
    <property type="match status" value="1"/>
</dbReference>
<evidence type="ECO:0000256" key="6">
    <source>
        <dbReference type="ARBA" id="ARBA00022695"/>
    </source>
</evidence>
<feature type="region of interest" description="Disordered" evidence="11">
    <location>
        <begin position="230"/>
        <end position="259"/>
    </location>
</feature>
<dbReference type="FunFam" id="2.170.120.12:FF:000001">
    <property type="entry name" value="DNA-directed RNA polymerase subunit alpha"/>
    <property type="match status" value="1"/>
</dbReference>
<evidence type="ECO:0000256" key="3">
    <source>
        <dbReference type="ARBA" id="ARBA00015972"/>
    </source>
</evidence>
<evidence type="ECO:0000259" key="12">
    <source>
        <dbReference type="SMART" id="SM00662"/>
    </source>
</evidence>
<dbReference type="GO" id="GO:0005737">
    <property type="term" value="C:cytoplasm"/>
    <property type="evidence" value="ECO:0007669"/>
    <property type="project" value="UniProtKB-ARBA"/>
</dbReference>
<feature type="domain" description="DNA-directed RNA polymerase RpoA/D/Rpb3-type" evidence="12">
    <location>
        <begin position="17"/>
        <end position="225"/>
    </location>
</feature>
<organism evidence="13 14">
    <name type="scientific">Candidatus Yanofskybacteria bacterium RIFCSPHIGHO2_12_FULL_45_19b</name>
    <dbReference type="NCBI Taxonomy" id="1802689"/>
    <lineage>
        <taxon>Bacteria</taxon>
        <taxon>Candidatus Yanofskyibacteriota</taxon>
    </lineage>
</organism>
<dbReference type="Pfam" id="PF01000">
    <property type="entry name" value="RNA_pol_A_bac"/>
    <property type="match status" value="1"/>
</dbReference>
<evidence type="ECO:0000256" key="5">
    <source>
        <dbReference type="ARBA" id="ARBA00022679"/>
    </source>
</evidence>
<evidence type="ECO:0000256" key="8">
    <source>
        <dbReference type="ARBA" id="ARBA00032524"/>
    </source>
</evidence>
<comment type="caution">
    <text evidence="13">The sequence shown here is derived from an EMBL/GenBank/DDBJ whole genome shotgun (WGS) entry which is preliminary data.</text>
</comment>
<keyword evidence="5" id="KW-0808">Transferase</keyword>